<sequence length="346" mass="37144">MATSSSVMQQSRVQNGSNPSTAAPSRLRVAVTQAEPGWLDLQESVDKTCSLIAEAAQQGAKIIAFPRVLDPRVSRMGLMATAYIKNSLRVDSPEMDRIRQAAAQHAIVAVLSFSERAGDSLYISQAVVDGAQQGRVLSVQRKIKSTHMGRTVFGDASAETLSGVVDTAVALVCWGHVQPLLKYHMCTQREQVHVAAWPPLHPHQGPGLWSMTRDGARALSRTYAIESQAFVLHATSLMTEKGIGRLKAAGGALFSQPGGGSSAIFGPDGRQLSKDLDEQIEEIIYADINLDDILGAKSFVDVCGHYSRPDLLWLGVDPEMKHCARSTASAQQAAREGGQVALDFGI</sequence>
<accession>J3P1T1</accession>
<dbReference type="AlphaFoldDB" id="J3P1T1"/>
<protein>
    <recommendedName>
        <fullName evidence="4">nitrilase</fullName>
        <ecNumber evidence="4">3.5.5.1</ecNumber>
    </recommendedName>
</protein>
<comment type="similarity">
    <text evidence="1">Belongs to the carbon-nitrogen hydrolase superfamily. Nitrilase family.</text>
</comment>
<evidence type="ECO:0000259" key="6">
    <source>
        <dbReference type="PROSITE" id="PS50263"/>
    </source>
</evidence>
<evidence type="ECO:0000256" key="3">
    <source>
        <dbReference type="ARBA" id="ARBA00036406"/>
    </source>
</evidence>
<evidence type="ECO:0000313" key="8">
    <source>
        <dbReference type="EnsemblFungi" id="EJT73623"/>
    </source>
</evidence>
<dbReference type="EC" id="3.5.5.1" evidence="4"/>
<evidence type="ECO:0000256" key="1">
    <source>
        <dbReference type="ARBA" id="ARBA00008129"/>
    </source>
</evidence>
<dbReference type="Proteomes" id="UP000006039">
    <property type="component" value="Unassembled WGS sequence"/>
</dbReference>
<dbReference type="InterPro" id="IPR003010">
    <property type="entry name" value="C-N_Hydrolase"/>
</dbReference>
<keyword evidence="2" id="KW-0378">Hydrolase</keyword>
<dbReference type="GO" id="GO:0000257">
    <property type="term" value="F:nitrilase activity"/>
    <property type="evidence" value="ECO:0007669"/>
    <property type="project" value="UniProtKB-EC"/>
</dbReference>
<dbReference type="eggNOG" id="KOG0805">
    <property type="taxonomic scope" value="Eukaryota"/>
</dbReference>
<dbReference type="EnsemblFungi" id="EJT73623">
    <property type="protein sequence ID" value="EJT73623"/>
    <property type="gene ID" value="GGTG_07479"/>
</dbReference>
<dbReference type="STRING" id="644352.J3P1T1"/>
<dbReference type="PANTHER" id="PTHR46044">
    <property type="entry name" value="NITRILASE"/>
    <property type="match status" value="1"/>
</dbReference>
<dbReference type="Gene3D" id="3.60.110.10">
    <property type="entry name" value="Carbon-nitrogen hydrolase"/>
    <property type="match status" value="1"/>
</dbReference>
<name>J3P1T1_GAET3</name>
<dbReference type="HOGENOM" id="CLU_030130_6_0_1"/>
<dbReference type="VEuPathDB" id="FungiDB:GGTG_07479"/>
<dbReference type="InterPro" id="IPR044149">
    <property type="entry name" value="Nitrilases_CHs"/>
</dbReference>
<evidence type="ECO:0000313" key="9">
    <source>
        <dbReference type="Proteomes" id="UP000006039"/>
    </source>
</evidence>
<feature type="compositionally biased region" description="Polar residues" evidence="5">
    <location>
        <begin position="1"/>
        <end position="23"/>
    </location>
</feature>
<gene>
    <name evidence="8" type="primary">20347937</name>
    <name evidence="7" type="ORF">GGTG_07479</name>
</gene>
<comment type="catalytic activity">
    <reaction evidence="3">
        <text>a nitrile + 2 H2O = a carboxylate + NH4(+)</text>
        <dbReference type="Rhea" id="RHEA:21724"/>
        <dbReference type="ChEBI" id="CHEBI:15377"/>
        <dbReference type="ChEBI" id="CHEBI:18379"/>
        <dbReference type="ChEBI" id="CHEBI:28938"/>
        <dbReference type="ChEBI" id="CHEBI:29067"/>
        <dbReference type="EC" id="3.5.5.1"/>
    </reaction>
</comment>
<dbReference type="PANTHER" id="PTHR46044:SF14">
    <property type="entry name" value="ARYLACETONITRILASE"/>
    <property type="match status" value="1"/>
</dbReference>
<feature type="region of interest" description="Disordered" evidence="5">
    <location>
        <begin position="1"/>
        <end position="25"/>
    </location>
</feature>
<dbReference type="RefSeq" id="XP_009223567.1">
    <property type="nucleotide sequence ID" value="XM_009225303.1"/>
</dbReference>
<keyword evidence="9" id="KW-1185">Reference proteome</keyword>
<dbReference type="OrthoDB" id="10250282at2759"/>
<dbReference type="GeneID" id="20347937"/>
<reference evidence="7" key="3">
    <citation type="submission" date="2010-09" db="EMBL/GenBank/DDBJ databases">
        <title>Annotation of Gaeumannomyces graminis var. tritici R3-111a-1.</title>
        <authorList>
            <consortium name="The Broad Institute Genome Sequencing Platform"/>
            <person name="Ma L.-J."/>
            <person name="Dead R."/>
            <person name="Young S.K."/>
            <person name="Zeng Q."/>
            <person name="Gargeya S."/>
            <person name="Fitzgerald M."/>
            <person name="Haas B."/>
            <person name="Abouelleil A."/>
            <person name="Alvarado L."/>
            <person name="Arachchi H.M."/>
            <person name="Berlin A."/>
            <person name="Brown A."/>
            <person name="Chapman S.B."/>
            <person name="Chen Z."/>
            <person name="Dunbar C."/>
            <person name="Freedman E."/>
            <person name="Gearin G."/>
            <person name="Gellesch M."/>
            <person name="Goldberg J."/>
            <person name="Griggs A."/>
            <person name="Gujja S."/>
            <person name="Heiman D."/>
            <person name="Howarth C."/>
            <person name="Larson L."/>
            <person name="Lui A."/>
            <person name="MacDonald P.J.P."/>
            <person name="Mehta T."/>
            <person name="Montmayeur A."/>
            <person name="Murphy C."/>
            <person name="Neiman D."/>
            <person name="Pearson M."/>
            <person name="Priest M."/>
            <person name="Roberts A."/>
            <person name="Saif S."/>
            <person name="Shea T."/>
            <person name="Shenoy N."/>
            <person name="Sisk P."/>
            <person name="Stolte C."/>
            <person name="Sykes S."/>
            <person name="Yandava C."/>
            <person name="Wortman J."/>
            <person name="Nusbaum C."/>
            <person name="Birren B."/>
        </authorList>
    </citation>
    <scope>NUCLEOTIDE SEQUENCE</scope>
    <source>
        <strain evidence="7">R3-111a-1</strain>
    </source>
</reference>
<evidence type="ECO:0000256" key="2">
    <source>
        <dbReference type="ARBA" id="ARBA00022801"/>
    </source>
</evidence>
<dbReference type="CDD" id="cd07564">
    <property type="entry name" value="nitrilases_CHs"/>
    <property type="match status" value="1"/>
</dbReference>
<reference evidence="7" key="2">
    <citation type="submission" date="2010-07" db="EMBL/GenBank/DDBJ databases">
        <authorList>
            <consortium name="The Broad Institute Genome Sequencing Platform"/>
            <consortium name="Broad Institute Genome Sequencing Center for Infectious Disease"/>
            <person name="Ma L.-J."/>
            <person name="Dead R."/>
            <person name="Young S."/>
            <person name="Zeng Q."/>
            <person name="Koehrsen M."/>
            <person name="Alvarado L."/>
            <person name="Berlin A."/>
            <person name="Chapman S.B."/>
            <person name="Chen Z."/>
            <person name="Freedman E."/>
            <person name="Gellesch M."/>
            <person name="Goldberg J."/>
            <person name="Griggs A."/>
            <person name="Gujja S."/>
            <person name="Heilman E.R."/>
            <person name="Heiman D."/>
            <person name="Hepburn T."/>
            <person name="Howarth C."/>
            <person name="Jen D."/>
            <person name="Larson L."/>
            <person name="Mehta T."/>
            <person name="Neiman D."/>
            <person name="Pearson M."/>
            <person name="Roberts A."/>
            <person name="Saif S."/>
            <person name="Shea T."/>
            <person name="Shenoy N."/>
            <person name="Sisk P."/>
            <person name="Stolte C."/>
            <person name="Sykes S."/>
            <person name="Walk T."/>
            <person name="White J."/>
            <person name="Yandava C."/>
            <person name="Haas B."/>
            <person name="Nusbaum C."/>
            <person name="Birren B."/>
        </authorList>
    </citation>
    <scope>NUCLEOTIDE SEQUENCE</scope>
    <source>
        <strain evidence="7">R3-111a-1</strain>
    </source>
</reference>
<dbReference type="PROSITE" id="PS50263">
    <property type="entry name" value="CN_HYDROLASE"/>
    <property type="match status" value="1"/>
</dbReference>
<dbReference type="SUPFAM" id="SSF56317">
    <property type="entry name" value="Carbon-nitrogen hydrolase"/>
    <property type="match status" value="1"/>
</dbReference>
<reference evidence="8" key="4">
    <citation type="journal article" date="2015" name="G3 (Bethesda)">
        <title>Genome sequences of three phytopathogenic species of the Magnaporthaceae family of fungi.</title>
        <authorList>
            <person name="Okagaki L.H."/>
            <person name="Nunes C.C."/>
            <person name="Sailsbery J."/>
            <person name="Clay B."/>
            <person name="Brown D."/>
            <person name="John T."/>
            <person name="Oh Y."/>
            <person name="Young N."/>
            <person name="Fitzgerald M."/>
            <person name="Haas B.J."/>
            <person name="Zeng Q."/>
            <person name="Young S."/>
            <person name="Adiconis X."/>
            <person name="Fan L."/>
            <person name="Levin J.Z."/>
            <person name="Mitchell T.K."/>
            <person name="Okubara P.A."/>
            <person name="Farman M.L."/>
            <person name="Kohn L.M."/>
            <person name="Birren B."/>
            <person name="Ma L.-J."/>
            <person name="Dean R.A."/>
        </authorList>
    </citation>
    <scope>NUCLEOTIDE SEQUENCE</scope>
    <source>
        <strain evidence="8">R3-111a-1</strain>
    </source>
</reference>
<proteinExistence type="inferred from homology"/>
<evidence type="ECO:0000313" key="7">
    <source>
        <dbReference type="EMBL" id="EJT73623.1"/>
    </source>
</evidence>
<evidence type="ECO:0000256" key="4">
    <source>
        <dbReference type="ARBA" id="ARBA00039045"/>
    </source>
</evidence>
<evidence type="ECO:0000256" key="5">
    <source>
        <dbReference type="SAM" id="MobiDB-lite"/>
    </source>
</evidence>
<organism evidence="7">
    <name type="scientific">Gaeumannomyces tritici (strain R3-111a-1)</name>
    <name type="common">Wheat and barley take-all root rot fungus</name>
    <name type="synonym">Gaeumannomyces graminis var. tritici</name>
    <dbReference type="NCBI Taxonomy" id="644352"/>
    <lineage>
        <taxon>Eukaryota</taxon>
        <taxon>Fungi</taxon>
        <taxon>Dikarya</taxon>
        <taxon>Ascomycota</taxon>
        <taxon>Pezizomycotina</taxon>
        <taxon>Sordariomycetes</taxon>
        <taxon>Sordariomycetidae</taxon>
        <taxon>Magnaporthales</taxon>
        <taxon>Magnaporthaceae</taxon>
        <taxon>Gaeumannomyces</taxon>
    </lineage>
</organism>
<reference evidence="9" key="1">
    <citation type="submission" date="2010-07" db="EMBL/GenBank/DDBJ databases">
        <title>The genome sequence of Gaeumannomyces graminis var. tritici strain R3-111a-1.</title>
        <authorList>
            <consortium name="The Broad Institute Genome Sequencing Platform"/>
            <person name="Ma L.-J."/>
            <person name="Dead R."/>
            <person name="Young S."/>
            <person name="Zeng Q."/>
            <person name="Koehrsen M."/>
            <person name="Alvarado L."/>
            <person name="Berlin A."/>
            <person name="Chapman S.B."/>
            <person name="Chen Z."/>
            <person name="Freedman E."/>
            <person name="Gellesch M."/>
            <person name="Goldberg J."/>
            <person name="Griggs A."/>
            <person name="Gujja S."/>
            <person name="Heilman E.R."/>
            <person name="Heiman D."/>
            <person name="Hepburn T."/>
            <person name="Howarth C."/>
            <person name="Jen D."/>
            <person name="Larson L."/>
            <person name="Mehta T."/>
            <person name="Neiman D."/>
            <person name="Pearson M."/>
            <person name="Roberts A."/>
            <person name="Saif S."/>
            <person name="Shea T."/>
            <person name="Shenoy N."/>
            <person name="Sisk P."/>
            <person name="Stolte C."/>
            <person name="Sykes S."/>
            <person name="Walk T."/>
            <person name="White J."/>
            <person name="Yandava C."/>
            <person name="Haas B."/>
            <person name="Nusbaum C."/>
            <person name="Birren B."/>
        </authorList>
    </citation>
    <scope>NUCLEOTIDE SEQUENCE [LARGE SCALE GENOMIC DNA]</scope>
    <source>
        <strain evidence="9">R3-111a-1</strain>
    </source>
</reference>
<reference evidence="8" key="5">
    <citation type="submission" date="2018-04" db="UniProtKB">
        <authorList>
            <consortium name="EnsemblFungi"/>
        </authorList>
    </citation>
    <scope>IDENTIFICATION</scope>
    <source>
        <strain evidence="8">R3-111a-1</strain>
    </source>
</reference>
<dbReference type="InterPro" id="IPR036526">
    <property type="entry name" value="C-N_Hydrolase_sf"/>
</dbReference>
<feature type="domain" description="CN hydrolase" evidence="6">
    <location>
        <begin position="27"/>
        <end position="290"/>
    </location>
</feature>
<dbReference type="EMBL" id="GL385398">
    <property type="protein sequence ID" value="EJT73623.1"/>
    <property type="molecule type" value="Genomic_DNA"/>
</dbReference>
<dbReference type="Pfam" id="PF00795">
    <property type="entry name" value="CN_hydrolase"/>
    <property type="match status" value="1"/>
</dbReference>